<protein>
    <recommendedName>
        <fullName evidence="3">HEAT repeat-containing protein</fullName>
    </recommendedName>
</protein>
<accession>A0A1W2D611</accession>
<reference evidence="1 2" key="1">
    <citation type="submission" date="2017-04" db="EMBL/GenBank/DDBJ databases">
        <authorList>
            <person name="Afonso C.L."/>
            <person name="Miller P.J."/>
            <person name="Scott M.A."/>
            <person name="Spackman E."/>
            <person name="Goraichik I."/>
            <person name="Dimitrov K.M."/>
            <person name="Suarez D.L."/>
            <person name="Swayne D.E."/>
        </authorList>
    </citation>
    <scope>NUCLEOTIDE SEQUENCE [LARGE SCALE GENOMIC DNA]</scope>
    <source>
        <strain evidence="1 2">DSM 5090</strain>
    </source>
</reference>
<organism evidence="1 2">
    <name type="scientific">Sporomusa malonica</name>
    <dbReference type="NCBI Taxonomy" id="112901"/>
    <lineage>
        <taxon>Bacteria</taxon>
        <taxon>Bacillati</taxon>
        <taxon>Bacillota</taxon>
        <taxon>Negativicutes</taxon>
        <taxon>Selenomonadales</taxon>
        <taxon>Sporomusaceae</taxon>
        <taxon>Sporomusa</taxon>
    </lineage>
</organism>
<proteinExistence type="predicted"/>
<dbReference type="EMBL" id="FWXI01000013">
    <property type="protein sequence ID" value="SMC92488.1"/>
    <property type="molecule type" value="Genomic_DNA"/>
</dbReference>
<evidence type="ECO:0000313" key="2">
    <source>
        <dbReference type="Proteomes" id="UP000192738"/>
    </source>
</evidence>
<name>A0A1W2D611_9FIRM</name>
<keyword evidence="2" id="KW-1185">Reference proteome</keyword>
<dbReference type="AlphaFoldDB" id="A0A1W2D611"/>
<gene>
    <name evidence="1" type="ORF">SAMN04488500_113121</name>
</gene>
<evidence type="ECO:0008006" key="3">
    <source>
        <dbReference type="Google" id="ProtNLM"/>
    </source>
</evidence>
<dbReference type="STRING" id="112901.SAMN04488500_113121"/>
<dbReference type="Proteomes" id="UP000192738">
    <property type="component" value="Unassembled WGS sequence"/>
</dbReference>
<dbReference type="RefSeq" id="WP_245824005.1">
    <property type="nucleotide sequence ID" value="NZ_CP155572.1"/>
</dbReference>
<sequence>MLNYEHETKEIANRYLKYFIFSDYFHDSIILKVAISDNGNQLTIELSCEREWPTHDRKYMNDPQYLYKLIFEDCKHVEYQRRNTGNVAEYINGRLKKSAKLHYIITETRKIHYHLRIQLADGFLDLVFRKFTIEKAEGLIELPNRISLRWYFDWVIKKYDDCAIDEVRNIAMSNDSIFKTVALEYLWLMNDDICSDIATRHLSDEDAWIAAVFILGEVGSVEVVPRLINLISIREYDSLAYRHIHDAIEKIIFRKSLTAKR</sequence>
<evidence type="ECO:0000313" key="1">
    <source>
        <dbReference type="EMBL" id="SMC92488.1"/>
    </source>
</evidence>